<feature type="domain" description="Transport-associated OB type 2" evidence="2">
    <location>
        <begin position="14"/>
        <end position="72"/>
    </location>
</feature>
<evidence type="ECO:0000256" key="1">
    <source>
        <dbReference type="SAM" id="MobiDB-lite"/>
    </source>
</evidence>
<feature type="region of interest" description="Disordered" evidence="1">
    <location>
        <begin position="1"/>
        <end position="20"/>
    </location>
</feature>
<accession>A0ABS3XMB5</accession>
<dbReference type="Pfam" id="PF08402">
    <property type="entry name" value="TOBE_2"/>
    <property type="match status" value="1"/>
</dbReference>
<evidence type="ECO:0000313" key="3">
    <source>
        <dbReference type="EMBL" id="MBO8196471.1"/>
    </source>
</evidence>
<organism evidence="3 4">
    <name type="scientific">Streptomyces oryzae</name>
    <dbReference type="NCBI Taxonomy" id="1434886"/>
    <lineage>
        <taxon>Bacteria</taxon>
        <taxon>Bacillati</taxon>
        <taxon>Actinomycetota</taxon>
        <taxon>Actinomycetes</taxon>
        <taxon>Kitasatosporales</taxon>
        <taxon>Streptomycetaceae</taxon>
        <taxon>Streptomyces</taxon>
    </lineage>
</organism>
<dbReference type="RefSeq" id="WP_209243674.1">
    <property type="nucleotide sequence ID" value="NZ_JADKMA010000319.1"/>
</dbReference>
<gene>
    <name evidence="3" type="ORF">ITI46_33290</name>
</gene>
<proteinExistence type="predicted"/>
<sequence>GLRVHADSDGDGDAGAGGEGATVRVATFLGGLTRLHLVCDSGAEAKVDLPSWEADSLTPGAHCRLTPHENPVLVVEPD</sequence>
<protein>
    <submittedName>
        <fullName evidence="3">TOBE domain-containing protein</fullName>
    </submittedName>
</protein>
<evidence type="ECO:0000313" key="4">
    <source>
        <dbReference type="Proteomes" id="UP001519064"/>
    </source>
</evidence>
<comment type="caution">
    <text evidence="3">The sequence shown here is derived from an EMBL/GenBank/DDBJ whole genome shotgun (WGS) entry which is preliminary data.</text>
</comment>
<dbReference type="EMBL" id="JADKMA010000319">
    <property type="protein sequence ID" value="MBO8196471.1"/>
    <property type="molecule type" value="Genomic_DNA"/>
</dbReference>
<keyword evidence="4" id="KW-1185">Reference proteome</keyword>
<name>A0ABS3XMB5_9ACTN</name>
<dbReference type="InterPro" id="IPR013611">
    <property type="entry name" value="Transp-assoc_OB_typ2"/>
</dbReference>
<reference evidence="3 4" key="1">
    <citation type="submission" date="2020-11" db="EMBL/GenBank/DDBJ databases">
        <title>Streptomyces spirodelae sp. nov., isolated from duckweed.</title>
        <authorList>
            <person name="Saimee Y."/>
            <person name="Duangmal K."/>
        </authorList>
    </citation>
    <scope>NUCLEOTIDE SEQUENCE [LARGE SCALE GENOMIC DNA]</scope>
    <source>
        <strain evidence="3 4">S16-07</strain>
    </source>
</reference>
<dbReference type="Proteomes" id="UP001519064">
    <property type="component" value="Unassembled WGS sequence"/>
</dbReference>
<feature type="non-terminal residue" evidence="3">
    <location>
        <position position="1"/>
    </location>
</feature>
<evidence type="ECO:0000259" key="2">
    <source>
        <dbReference type="Pfam" id="PF08402"/>
    </source>
</evidence>